<reference evidence="1 2" key="1">
    <citation type="submission" date="2022-12" db="EMBL/GenBank/DDBJ databases">
        <title>Dasania phycosphaerae sp. nov., isolated from particulate material of the south coast of Korea.</title>
        <authorList>
            <person name="Jiang Y."/>
        </authorList>
    </citation>
    <scope>NUCLEOTIDE SEQUENCE [LARGE SCALE GENOMIC DNA]</scope>
    <source>
        <strain evidence="1 2">GY-19</strain>
    </source>
</reference>
<dbReference type="Proteomes" id="UP001069090">
    <property type="component" value="Unassembled WGS sequence"/>
</dbReference>
<evidence type="ECO:0000313" key="2">
    <source>
        <dbReference type="Proteomes" id="UP001069090"/>
    </source>
</evidence>
<gene>
    <name evidence="1" type="ORF">O0V09_07865</name>
</gene>
<proteinExistence type="predicted"/>
<dbReference type="AlphaFoldDB" id="A0A9J6RK87"/>
<evidence type="ECO:0000313" key="1">
    <source>
        <dbReference type="EMBL" id="MCZ0865110.1"/>
    </source>
</evidence>
<accession>A0A9J6RK87</accession>
<sequence length="68" mass="7436">MSKPLPACLTKHGITAVTDNLQGKPVQLRPGLLAEFLAQELYDRALEINDKTSVKNGSNTTAMLQKVR</sequence>
<keyword evidence="2" id="KW-1185">Reference proteome</keyword>
<dbReference type="EMBL" id="JAPTGG010000005">
    <property type="protein sequence ID" value="MCZ0865110.1"/>
    <property type="molecule type" value="Genomic_DNA"/>
</dbReference>
<comment type="caution">
    <text evidence="1">The sequence shown here is derived from an EMBL/GenBank/DDBJ whole genome shotgun (WGS) entry which is preliminary data.</text>
</comment>
<protein>
    <submittedName>
        <fullName evidence="1">Uncharacterized protein</fullName>
    </submittedName>
</protein>
<organism evidence="1 2">
    <name type="scientific">Dasania phycosphaerae</name>
    <dbReference type="NCBI Taxonomy" id="2950436"/>
    <lineage>
        <taxon>Bacteria</taxon>
        <taxon>Pseudomonadati</taxon>
        <taxon>Pseudomonadota</taxon>
        <taxon>Gammaproteobacteria</taxon>
        <taxon>Cellvibrionales</taxon>
        <taxon>Spongiibacteraceae</taxon>
        <taxon>Dasania</taxon>
    </lineage>
</organism>
<dbReference type="RefSeq" id="WP_258331261.1">
    <property type="nucleotide sequence ID" value="NZ_JAPTGG010000005.1"/>
</dbReference>
<name>A0A9J6RK87_9GAMM</name>